<evidence type="ECO:0000313" key="6">
    <source>
        <dbReference type="EMBL" id="GAG88054.1"/>
    </source>
</evidence>
<name>X1AXX4_9ZZZZ</name>
<evidence type="ECO:0000256" key="4">
    <source>
        <dbReference type="ARBA" id="ARBA00023136"/>
    </source>
</evidence>
<dbReference type="PANTHER" id="PTHR33514">
    <property type="entry name" value="PROTEIN ABCI12, CHLOROPLASTIC"/>
    <property type="match status" value="1"/>
</dbReference>
<dbReference type="PANTHER" id="PTHR33514:SF13">
    <property type="entry name" value="PROTEIN ABCI12, CHLOROPLASTIC"/>
    <property type="match status" value="1"/>
</dbReference>
<keyword evidence="4 5" id="KW-0472">Membrane</keyword>
<dbReference type="AlphaFoldDB" id="X1AXX4"/>
<keyword evidence="2 5" id="KW-0812">Transmembrane</keyword>
<comment type="caution">
    <text evidence="6">The sequence shown here is derived from an EMBL/GenBank/DDBJ whole genome shotgun (WGS) entry which is preliminary data.</text>
</comment>
<dbReference type="GO" id="GO:0005886">
    <property type="term" value="C:plasma membrane"/>
    <property type="evidence" value="ECO:0007669"/>
    <property type="project" value="TreeGrafter"/>
</dbReference>
<comment type="subcellular location">
    <subcellularLocation>
        <location evidence="1">Membrane</location>
        <topology evidence="1">Multi-pass membrane protein</topology>
    </subcellularLocation>
</comment>
<protein>
    <recommendedName>
        <fullName evidence="7">Energy-coupling factor transporter transmembrane protein EcfT</fullName>
    </recommendedName>
</protein>
<organism evidence="6">
    <name type="scientific">marine sediment metagenome</name>
    <dbReference type="NCBI Taxonomy" id="412755"/>
    <lineage>
        <taxon>unclassified sequences</taxon>
        <taxon>metagenomes</taxon>
        <taxon>ecological metagenomes</taxon>
    </lineage>
</organism>
<reference evidence="6" key="1">
    <citation type="journal article" date="2014" name="Front. Microbiol.">
        <title>High frequency of phylogenetically diverse reductive dehalogenase-homologous genes in deep subseafloor sedimentary metagenomes.</title>
        <authorList>
            <person name="Kawai M."/>
            <person name="Futagami T."/>
            <person name="Toyoda A."/>
            <person name="Takaki Y."/>
            <person name="Nishi S."/>
            <person name="Hori S."/>
            <person name="Arai W."/>
            <person name="Tsubouchi T."/>
            <person name="Morono Y."/>
            <person name="Uchiyama I."/>
            <person name="Ito T."/>
            <person name="Fujiyama A."/>
            <person name="Inagaki F."/>
            <person name="Takami H."/>
        </authorList>
    </citation>
    <scope>NUCLEOTIDE SEQUENCE</scope>
    <source>
        <strain evidence="6">Expedition CK06-06</strain>
    </source>
</reference>
<dbReference type="Pfam" id="PF02361">
    <property type="entry name" value="CbiQ"/>
    <property type="match status" value="1"/>
</dbReference>
<evidence type="ECO:0000256" key="5">
    <source>
        <dbReference type="SAM" id="Phobius"/>
    </source>
</evidence>
<evidence type="ECO:0000256" key="2">
    <source>
        <dbReference type="ARBA" id="ARBA00022692"/>
    </source>
</evidence>
<dbReference type="CDD" id="cd16914">
    <property type="entry name" value="EcfT"/>
    <property type="match status" value="1"/>
</dbReference>
<evidence type="ECO:0000256" key="3">
    <source>
        <dbReference type="ARBA" id="ARBA00022989"/>
    </source>
</evidence>
<accession>X1AXX4</accession>
<proteinExistence type="predicted"/>
<evidence type="ECO:0008006" key="7">
    <source>
        <dbReference type="Google" id="ProtNLM"/>
    </source>
</evidence>
<sequence>MISAFSLFFLTVDPNDLTLSLIAMKISYEYAFSFSLAFRFVPTIAIEAQNIMDAQQSRGYEMQKKGIINQIKNLFPLLVPLIISSIKRAFNVAEALESRAFGSKKERTFYFTIKYSAKDWIFTIYLILLSITLIFFSSF</sequence>
<evidence type="ECO:0000256" key="1">
    <source>
        <dbReference type="ARBA" id="ARBA00004141"/>
    </source>
</evidence>
<keyword evidence="3 5" id="KW-1133">Transmembrane helix</keyword>
<dbReference type="InterPro" id="IPR003339">
    <property type="entry name" value="ABC/ECF_trnsptr_transmembrane"/>
</dbReference>
<gene>
    <name evidence="6" type="ORF">S01H4_22532</name>
</gene>
<feature type="transmembrane region" description="Helical" evidence="5">
    <location>
        <begin position="120"/>
        <end position="138"/>
    </location>
</feature>
<dbReference type="EMBL" id="BART01010341">
    <property type="protein sequence ID" value="GAG88054.1"/>
    <property type="molecule type" value="Genomic_DNA"/>
</dbReference>